<reference evidence="1 2" key="1">
    <citation type="submission" date="2016-07" db="EMBL/GenBank/DDBJ databases">
        <title>Pervasive Adenine N6-methylation of Active Genes in Fungi.</title>
        <authorList>
            <consortium name="DOE Joint Genome Institute"/>
            <person name="Mondo S.J."/>
            <person name="Dannebaum R.O."/>
            <person name="Kuo R.C."/>
            <person name="Labutti K."/>
            <person name="Haridas S."/>
            <person name="Kuo A."/>
            <person name="Salamov A."/>
            <person name="Ahrendt S.R."/>
            <person name="Lipzen A."/>
            <person name="Sullivan W."/>
            <person name="Andreopoulos W.B."/>
            <person name="Clum A."/>
            <person name="Lindquist E."/>
            <person name="Daum C."/>
            <person name="Ramamoorthy G.K."/>
            <person name="Gryganskyi A."/>
            <person name="Culley D."/>
            <person name="Magnuson J.K."/>
            <person name="James T.Y."/>
            <person name="O'Malley M.A."/>
            <person name="Stajich J.E."/>
            <person name="Spatafora J.W."/>
            <person name="Visel A."/>
            <person name="Grigoriev I.V."/>
        </authorList>
    </citation>
    <scope>NUCLEOTIDE SEQUENCE [LARGE SCALE GENOMIC DNA]</scope>
    <source>
        <strain evidence="1 2">NRRL 3301</strain>
    </source>
</reference>
<accession>A0A1X2GB35</accession>
<evidence type="ECO:0000313" key="1">
    <source>
        <dbReference type="EMBL" id="ORX49547.1"/>
    </source>
</evidence>
<sequence length="207" mass="23156">MMLIYDIDPILRHRQQCTLAIAILPFSTNGKRSRQQLQILLGPIIEDLEQLERGFRVQTLSSDFYFKAHCLTATGDTLAVADLLDHLGHLSLYPCRICVIPASRPGNASYLPPSPHPHHVRSVEEIALGFNDGLGSPSIFSKLQSFHSVYFFGLDEMHLLGQNIGRLVIKLFCQEPLGSLQTFDNPLTLPDEIWSDMKATSNSRSLV</sequence>
<name>A0A1X2GB35_9FUNG</name>
<gene>
    <name evidence="1" type="ORF">DM01DRAFT_1107566</name>
</gene>
<dbReference type="OrthoDB" id="2282972at2759"/>
<keyword evidence="2" id="KW-1185">Reference proteome</keyword>
<proteinExistence type="predicted"/>
<protein>
    <submittedName>
        <fullName evidence="1">Uncharacterized protein</fullName>
    </submittedName>
</protein>
<comment type="caution">
    <text evidence="1">The sequence shown here is derived from an EMBL/GenBank/DDBJ whole genome shotgun (WGS) entry which is preliminary data.</text>
</comment>
<organism evidence="1 2">
    <name type="scientific">Hesseltinella vesiculosa</name>
    <dbReference type="NCBI Taxonomy" id="101127"/>
    <lineage>
        <taxon>Eukaryota</taxon>
        <taxon>Fungi</taxon>
        <taxon>Fungi incertae sedis</taxon>
        <taxon>Mucoromycota</taxon>
        <taxon>Mucoromycotina</taxon>
        <taxon>Mucoromycetes</taxon>
        <taxon>Mucorales</taxon>
        <taxon>Cunninghamellaceae</taxon>
        <taxon>Hesseltinella</taxon>
    </lineage>
</organism>
<dbReference type="Proteomes" id="UP000242146">
    <property type="component" value="Unassembled WGS sequence"/>
</dbReference>
<evidence type="ECO:0000313" key="2">
    <source>
        <dbReference type="Proteomes" id="UP000242146"/>
    </source>
</evidence>
<dbReference type="STRING" id="101127.A0A1X2GB35"/>
<dbReference type="AlphaFoldDB" id="A0A1X2GB35"/>
<dbReference type="EMBL" id="MCGT01000026">
    <property type="protein sequence ID" value="ORX49547.1"/>
    <property type="molecule type" value="Genomic_DNA"/>
</dbReference>